<dbReference type="AlphaFoldDB" id="S9QQY5"/>
<name>S9QQY5_9RHOB</name>
<sequence length="92" mass="10235">MTQDRAETLALQALAWMAAEEEMATRFAGATGASLADARDRLQDPVFLASVLEFLLQEDRWVMAFCDAHGLPYEAPMQALMALPGGRRHEWP</sequence>
<dbReference type="EMBL" id="AOLV01000029">
    <property type="protein sequence ID" value="EPX83816.1"/>
    <property type="molecule type" value="Genomic_DNA"/>
</dbReference>
<organism evidence="1 2">
    <name type="scientific">Rubellimicrobium thermophilum DSM 16684</name>
    <dbReference type="NCBI Taxonomy" id="1123069"/>
    <lineage>
        <taxon>Bacteria</taxon>
        <taxon>Pseudomonadati</taxon>
        <taxon>Pseudomonadota</taxon>
        <taxon>Alphaproteobacteria</taxon>
        <taxon>Rhodobacterales</taxon>
        <taxon>Roseobacteraceae</taxon>
        <taxon>Rubellimicrobium</taxon>
    </lineage>
</organism>
<reference evidence="1 2" key="1">
    <citation type="journal article" date="2013" name="Stand. Genomic Sci.">
        <title>Genome sequence of the reddish-pigmented Rubellimicrobium thermophilum type strain (DSM 16684(T)), a member of the Roseobacter clade.</title>
        <authorList>
            <person name="Fiebig A."/>
            <person name="Riedel T."/>
            <person name="Gronow S."/>
            <person name="Petersen J."/>
            <person name="Klenk H.P."/>
            <person name="Goker M."/>
        </authorList>
    </citation>
    <scope>NUCLEOTIDE SEQUENCE [LARGE SCALE GENOMIC DNA]</scope>
    <source>
        <strain evidence="1 2">DSM 16684</strain>
    </source>
</reference>
<comment type="caution">
    <text evidence="1">The sequence shown here is derived from an EMBL/GenBank/DDBJ whole genome shotgun (WGS) entry which is preliminary data.</text>
</comment>
<keyword evidence="2" id="KW-1185">Reference proteome</keyword>
<evidence type="ECO:0000313" key="1">
    <source>
        <dbReference type="EMBL" id="EPX83816.1"/>
    </source>
</evidence>
<dbReference type="STRING" id="1123069.ruthe_02614"/>
<protein>
    <recommendedName>
        <fullName evidence="3">DUF3572 domain-containing protein</fullName>
    </recommendedName>
</protein>
<evidence type="ECO:0000313" key="2">
    <source>
        <dbReference type="Proteomes" id="UP000015346"/>
    </source>
</evidence>
<evidence type="ECO:0008006" key="3">
    <source>
        <dbReference type="Google" id="ProtNLM"/>
    </source>
</evidence>
<gene>
    <name evidence="1" type="ORF">ruthe_02614</name>
</gene>
<dbReference type="RefSeq" id="WP_021098689.1">
    <property type="nucleotide sequence ID" value="NZ_KE557323.1"/>
</dbReference>
<dbReference type="OrthoDB" id="7356934at2"/>
<dbReference type="PATRIC" id="fig|1123069.3.peg.2589"/>
<accession>S9QQY5</accession>
<dbReference type="Proteomes" id="UP000015346">
    <property type="component" value="Unassembled WGS sequence"/>
</dbReference>
<dbReference type="Pfam" id="PF12096">
    <property type="entry name" value="DUF3572"/>
    <property type="match status" value="1"/>
</dbReference>
<dbReference type="InterPro" id="IPR021955">
    <property type="entry name" value="DUF3572"/>
</dbReference>
<proteinExistence type="predicted"/>
<dbReference type="HOGENOM" id="CLU_165306_0_0_5"/>